<dbReference type="Pfam" id="PF13952">
    <property type="entry name" value="DUF4216"/>
    <property type="match status" value="1"/>
</dbReference>
<feature type="non-terminal residue" evidence="2">
    <location>
        <position position="1"/>
    </location>
</feature>
<keyword evidence="3" id="KW-1185">Reference proteome</keyword>
<sequence length="255" mass="29929">MVFFCGCEFKTFTERKTRNRRLSATQLEKMVSKEFAYWFLHRGSMAIARRYTSYNISGYKFKTIGRDEGLKTKNNGVFLTSNTLCVASKANANLRLADLPYYGKLEDIIELNYYGFLKVILFRCKWADTTHPRGFRKDAWQFTLVNFSQCIHTGEHEEDDPYIEASQAQMVYYIDDEVNKGWSIVVHMMPRDLYDMREVGEDITFESESYHEQDLSNLFTNEIETITFTRNDVDEEFVTISHVENQLQGDANIFE</sequence>
<evidence type="ECO:0000259" key="1">
    <source>
        <dbReference type="Pfam" id="PF13952"/>
    </source>
</evidence>
<dbReference type="AlphaFoldDB" id="A0A371GG74"/>
<feature type="domain" description="DUF4216" evidence="1">
    <location>
        <begin position="109"/>
        <end position="185"/>
    </location>
</feature>
<organism evidence="2 3">
    <name type="scientific">Mucuna pruriens</name>
    <name type="common">Velvet bean</name>
    <name type="synonym">Dolichos pruriens</name>
    <dbReference type="NCBI Taxonomy" id="157652"/>
    <lineage>
        <taxon>Eukaryota</taxon>
        <taxon>Viridiplantae</taxon>
        <taxon>Streptophyta</taxon>
        <taxon>Embryophyta</taxon>
        <taxon>Tracheophyta</taxon>
        <taxon>Spermatophyta</taxon>
        <taxon>Magnoliopsida</taxon>
        <taxon>eudicotyledons</taxon>
        <taxon>Gunneridae</taxon>
        <taxon>Pentapetalae</taxon>
        <taxon>rosids</taxon>
        <taxon>fabids</taxon>
        <taxon>Fabales</taxon>
        <taxon>Fabaceae</taxon>
        <taxon>Papilionoideae</taxon>
        <taxon>50 kb inversion clade</taxon>
        <taxon>NPAAA clade</taxon>
        <taxon>indigoferoid/millettioid clade</taxon>
        <taxon>Phaseoleae</taxon>
        <taxon>Mucuna</taxon>
    </lineage>
</organism>
<gene>
    <name evidence="2" type="ORF">CR513_28721</name>
</gene>
<comment type="caution">
    <text evidence="2">The sequence shown here is derived from an EMBL/GenBank/DDBJ whole genome shotgun (WGS) entry which is preliminary data.</text>
</comment>
<proteinExistence type="predicted"/>
<accession>A0A371GG74</accession>
<dbReference type="PANTHER" id="PTHR48258:SF12">
    <property type="entry name" value="TRANSPOSON PROTEIN, CACTA, EN_SPM SUB-CLASS"/>
    <property type="match status" value="1"/>
</dbReference>
<evidence type="ECO:0000313" key="3">
    <source>
        <dbReference type="Proteomes" id="UP000257109"/>
    </source>
</evidence>
<evidence type="ECO:0000313" key="2">
    <source>
        <dbReference type="EMBL" id="RDX89544.1"/>
    </source>
</evidence>
<dbReference type="STRING" id="157652.A0A371GG74"/>
<dbReference type="InterPro" id="IPR025312">
    <property type="entry name" value="DUF4216"/>
</dbReference>
<dbReference type="PANTHER" id="PTHR48258">
    <property type="entry name" value="DUF4218 DOMAIN-CONTAINING PROTEIN-RELATED"/>
    <property type="match status" value="1"/>
</dbReference>
<reference evidence="2" key="1">
    <citation type="submission" date="2018-05" db="EMBL/GenBank/DDBJ databases">
        <title>Draft genome of Mucuna pruriens seed.</title>
        <authorList>
            <person name="Nnadi N.E."/>
            <person name="Vos R."/>
            <person name="Hasami M.H."/>
            <person name="Devisetty U.K."/>
            <person name="Aguiy J.C."/>
        </authorList>
    </citation>
    <scope>NUCLEOTIDE SEQUENCE [LARGE SCALE GENOMIC DNA]</scope>
    <source>
        <strain evidence="2">JCA_2017</strain>
    </source>
</reference>
<dbReference type="Proteomes" id="UP000257109">
    <property type="component" value="Unassembled WGS sequence"/>
</dbReference>
<protein>
    <recommendedName>
        <fullName evidence="1">DUF4216 domain-containing protein</fullName>
    </recommendedName>
</protein>
<dbReference type="OrthoDB" id="1426665at2759"/>
<dbReference type="EMBL" id="QJKJ01005640">
    <property type="protein sequence ID" value="RDX89544.1"/>
    <property type="molecule type" value="Genomic_DNA"/>
</dbReference>
<name>A0A371GG74_MUCPR</name>